<dbReference type="Proteomes" id="UP000499080">
    <property type="component" value="Unassembled WGS sequence"/>
</dbReference>
<proteinExistence type="predicted"/>
<accession>A0A4Y2EMB0</accession>
<evidence type="ECO:0000313" key="3">
    <source>
        <dbReference type="Proteomes" id="UP000499080"/>
    </source>
</evidence>
<reference evidence="2 3" key="1">
    <citation type="journal article" date="2019" name="Sci. Rep.">
        <title>Orb-weaving spider Araneus ventricosus genome elucidates the spidroin gene catalogue.</title>
        <authorList>
            <person name="Kono N."/>
            <person name="Nakamura H."/>
            <person name="Ohtoshi R."/>
            <person name="Moran D.A.P."/>
            <person name="Shinohara A."/>
            <person name="Yoshida Y."/>
            <person name="Fujiwara M."/>
            <person name="Mori M."/>
            <person name="Tomita M."/>
            <person name="Arakawa K."/>
        </authorList>
    </citation>
    <scope>NUCLEOTIDE SEQUENCE [LARGE SCALE GENOMIC DNA]</scope>
</reference>
<dbReference type="AlphaFoldDB" id="A0A4Y2EMB0"/>
<gene>
    <name evidence="2" type="ORF">AVEN_97425_1</name>
</gene>
<organism evidence="2 3">
    <name type="scientific">Araneus ventricosus</name>
    <name type="common">Orbweaver spider</name>
    <name type="synonym">Epeira ventricosa</name>
    <dbReference type="NCBI Taxonomy" id="182803"/>
    <lineage>
        <taxon>Eukaryota</taxon>
        <taxon>Metazoa</taxon>
        <taxon>Ecdysozoa</taxon>
        <taxon>Arthropoda</taxon>
        <taxon>Chelicerata</taxon>
        <taxon>Arachnida</taxon>
        <taxon>Araneae</taxon>
        <taxon>Araneomorphae</taxon>
        <taxon>Entelegynae</taxon>
        <taxon>Araneoidea</taxon>
        <taxon>Araneidae</taxon>
        <taxon>Araneus</taxon>
    </lineage>
</organism>
<dbReference type="EMBL" id="BGPR01000628">
    <property type="protein sequence ID" value="GBM29146.1"/>
    <property type="molecule type" value="Genomic_DNA"/>
</dbReference>
<keyword evidence="3" id="KW-1185">Reference proteome</keyword>
<protein>
    <submittedName>
        <fullName evidence="2">Uncharacterized protein</fullName>
    </submittedName>
</protein>
<evidence type="ECO:0000313" key="2">
    <source>
        <dbReference type="EMBL" id="GBM29146.1"/>
    </source>
</evidence>
<feature type="region of interest" description="Disordered" evidence="1">
    <location>
        <begin position="46"/>
        <end position="77"/>
    </location>
</feature>
<sequence>MEHLFPVDDINPERERIVNIRSRLSPPPRLFMLEQAREHLALCKQTGSSKSRAVNFPEQVEQEDAQLRTRTDPPAST</sequence>
<name>A0A4Y2EMB0_ARAVE</name>
<evidence type="ECO:0000256" key="1">
    <source>
        <dbReference type="SAM" id="MobiDB-lite"/>
    </source>
</evidence>
<comment type="caution">
    <text evidence="2">The sequence shown here is derived from an EMBL/GenBank/DDBJ whole genome shotgun (WGS) entry which is preliminary data.</text>
</comment>